<dbReference type="InterPro" id="IPR006311">
    <property type="entry name" value="TAT_signal"/>
</dbReference>
<dbReference type="PROSITE" id="PS51318">
    <property type="entry name" value="TAT"/>
    <property type="match status" value="1"/>
</dbReference>
<dbReference type="EMBL" id="JARAVY010000008">
    <property type="protein sequence ID" value="MDX2911485.1"/>
    <property type="molecule type" value="Genomic_DNA"/>
</dbReference>
<sequence>MSTSVRTALQSKRRALLTSAGVAGAALTLAVTSATSAYAQSTYIYQGSDFALLDSNGLITICDKEADGNQAYVEVRWGPSLFHKRTYDANGSAAGCSTKAYDDGGFYAARVCENVNNADDPCTGRFLYW</sequence>
<evidence type="ECO:0000256" key="1">
    <source>
        <dbReference type="SAM" id="SignalP"/>
    </source>
</evidence>
<feature type="chain" id="PRO_5045647129" description="Secreted protein" evidence="1">
    <location>
        <begin position="40"/>
        <end position="129"/>
    </location>
</feature>
<evidence type="ECO:0000313" key="3">
    <source>
        <dbReference type="Proteomes" id="UP001271723"/>
    </source>
</evidence>
<comment type="caution">
    <text evidence="2">The sequence shown here is derived from an EMBL/GenBank/DDBJ whole genome shotgun (WGS) entry which is preliminary data.</text>
</comment>
<reference evidence="2 3" key="1">
    <citation type="journal article" date="2023" name="Microb. Genom.">
        <title>Mesoterricola silvestris gen. nov., sp. nov., Mesoterricola sediminis sp. nov., Geothrix oryzae sp. nov., Geothrix edaphica sp. nov., Geothrix rubra sp. nov., and Geothrix limicola sp. nov., six novel members of Acidobacteriota isolated from soils.</title>
        <authorList>
            <person name="Weisberg A.J."/>
            <person name="Pearce E."/>
            <person name="Kramer C.G."/>
            <person name="Chang J.H."/>
            <person name="Clarke C.R."/>
        </authorList>
    </citation>
    <scope>NUCLEOTIDE SEQUENCE [LARGE SCALE GENOMIC DNA]</scope>
    <source>
        <strain evidence="2 3">NRRL_B-2795</strain>
    </source>
</reference>
<dbReference type="RefSeq" id="WP_086756435.1">
    <property type="nucleotide sequence ID" value="NZ_JAGJBZ010000002.1"/>
</dbReference>
<name>A0ABU4L7N9_9ACTN</name>
<keyword evidence="3" id="KW-1185">Reference proteome</keyword>
<dbReference type="Proteomes" id="UP001271723">
    <property type="component" value="Unassembled WGS sequence"/>
</dbReference>
<gene>
    <name evidence="2" type="ORF">PV517_22705</name>
</gene>
<feature type="signal peptide" evidence="1">
    <location>
        <begin position="1"/>
        <end position="39"/>
    </location>
</feature>
<protein>
    <recommendedName>
        <fullName evidence="4">Secreted protein</fullName>
    </recommendedName>
</protein>
<organism evidence="2 3">
    <name type="scientific">Streptomyces griseiscabiei</name>
    <dbReference type="NCBI Taxonomy" id="2993540"/>
    <lineage>
        <taxon>Bacteria</taxon>
        <taxon>Bacillati</taxon>
        <taxon>Actinomycetota</taxon>
        <taxon>Actinomycetes</taxon>
        <taxon>Kitasatosporales</taxon>
        <taxon>Streptomycetaceae</taxon>
        <taxon>Streptomyces</taxon>
    </lineage>
</organism>
<evidence type="ECO:0008006" key="4">
    <source>
        <dbReference type="Google" id="ProtNLM"/>
    </source>
</evidence>
<evidence type="ECO:0000313" key="2">
    <source>
        <dbReference type="EMBL" id="MDX2911485.1"/>
    </source>
</evidence>
<accession>A0ABU4L7N9</accession>
<keyword evidence="1" id="KW-0732">Signal</keyword>
<proteinExistence type="predicted"/>